<accession>A0AC61S4T0</accession>
<dbReference type="EMBL" id="SSTG01000078">
    <property type="protein sequence ID" value="THG49527.1"/>
    <property type="molecule type" value="Genomic_DNA"/>
</dbReference>
<reference evidence="1" key="1">
    <citation type="submission" date="2019-04" db="EMBL/GenBank/DDBJ databases">
        <title>Microbes associate with the intestines of laboratory mice.</title>
        <authorList>
            <person name="Navarre W."/>
            <person name="Wong E."/>
            <person name="Huang K.C."/>
            <person name="Tropini C."/>
            <person name="Ng K."/>
            <person name="Yu B."/>
        </authorList>
    </citation>
    <scope>NUCLEOTIDE SEQUENCE</scope>
    <source>
        <strain evidence="1">NM86_A22</strain>
    </source>
</reference>
<proteinExistence type="predicted"/>
<name>A0AC61S4T0_9BACT</name>
<evidence type="ECO:0000313" key="1">
    <source>
        <dbReference type="EMBL" id="THG49527.1"/>
    </source>
</evidence>
<organism evidence="1 2">
    <name type="scientific">Muribaculum caecicola</name>
    <dbReference type="NCBI Taxonomy" id="3038144"/>
    <lineage>
        <taxon>Bacteria</taxon>
        <taxon>Pseudomonadati</taxon>
        <taxon>Bacteroidota</taxon>
        <taxon>Bacteroidia</taxon>
        <taxon>Bacteroidales</taxon>
        <taxon>Muribaculaceae</taxon>
        <taxon>Muribaculum</taxon>
    </lineage>
</organism>
<comment type="caution">
    <text evidence="1">The sequence shown here is derived from an EMBL/GenBank/DDBJ whole genome shotgun (WGS) entry which is preliminary data.</text>
</comment>
<dbReference type="Proteomes" id="UP000305401">
    <property type="component" value="Unassembled WGS sequence"/>
</dbReference>
<feature type="non-terminal residue" evidence="1">
    <location>
        <position position="101"/>
    </location>
</feature>
<evidence type="ECO:0000313" key="2">
    <source>
        <dbReference type="Proteomes" id="UP000305401"/>
    </source>
</evidence>
<gene>
    <name evidence="1" type="ORF">E5990_06910</name>
</gene>
<keyword evidence="2" id="KW-1185">Reference proteome</keyword>
<protein>
    <submittedName>
        <fullName evidence="1">Sodium:calcium antiporter</fullName>
    </submittedName>
</protein>
<sequence length="101" mass="10284">MILHIVMLVGGLVLILLGANFLTDGASSVAKRWGVSELVIGLTIVAFGTSAPELAISVLSSLQGNAELAVGNVVGSNIFNILVIVGVSALVFPLKVGRGIM</sequence>